<gene>
    <name evidence="2" type="ORF">HYQ45_002925</name>
</gene>
<organism evidence="2 3">
    <name type="scientific">Verticillium longisporum</name>
    <name type="common">Verticillium dahliae var. longisporum</name>
    <dbReference type="NCBI Taxonomy" id="100787"/>
    <lineage>
        <taxon>Eukaryota</taxon>
        <taxon>Fungi</taxon>
        <taxon>Dikarya</taxon>
        <taxon>Ascomycota</taxon>
        <taxon>Pezizomycotina</taxon>
        <taxon>Sordariomycetes</taxon>
        <taxon>Hypocreomycetidae</taxon>
        <taxon>Glomerellales</taxon>
        <taxon>Plectosphaerellaceae</taxon>
        <taxon>Verticillium</taxon>
    </lineage>
</organism>
<reference evidence="2" key="1">
    <citation type="journal article" date="2021" name="Mol. Plant Pathol.">
        <title>A 20-kb lineage-specific genomic region tames virulence in pathogenic amphidiploid Verticillium longisporum.</title>
        <authorList>
            <person name="Harting R."/>
            <person name="Starke J."/>
            <person name="Kusch H."/>
            <person name="Poggeler S."/>
            <person name="Maurus I."/>
            <person name="Schluter R."/>
            <person name="Landesfeind M."/>
            <person name="Bulla I."/>
            <person name="Nowrousian M."/>
            <person name="de Jonge R."/>
            <person name="Stahlhut G."/>
            <person name="Hoff K.J."/>
            <person name="Asshauer K.P."/>
            <person name="Thurmer A."/>
            <person name="Stanke M."/>
            <person name="Daniel R."/>
            <person name="Morgenstern B."/>
            <person name="Thomma B.P.H.J."/>
            <person name="Kronstad J.W."/>
            <person name="Braus-Stromeyer S.A."/>
            <person name="Braus G.H."/>
        </authorList>
    </citation>
    <scope>NUCLEOTIDE SEQUENCE</scope>
    <source>
        <strain evidence="2">Vl32</strain>
    </source>
</reference>
<dbReference type="Proteomes" id="UP000689129">
    <property type="component" value="Unassembled WGS sequence"/>
</dbReference>
<sequence>MSRYKYKGSKVEWDADGCTAPLESLVVSKTRARAAAAWSKVELTAMANRFQMLDPGGLSSEDTDETDTFASQP</sequence>
<accession>A0A8I2ZXK1</accession>
<comment type="caution">
    <text evidence="2">The sequence shown here is derived from an EMBL/GenBank/DDBJ whole genome shotgun (WGS) entry which is preliminary data.</text>
</comment>
<name>A0A8I2ZXK1_VERLO</name>
<evidence type="ECO:0000313" key="2">
    <source>
        <dbReference type="EMBL" id="KAG7140223.1"/>
    </source>
</evidence>
<evidence type="ECO:0000313" key="3">
    <source>
        <dbReference type="Proteomes" id="UP000689129"/>
    </source>
</evidence>
<protein>
    <submittedName>
        <fullName evidence="2">Uncharacterized protein</fullName>
    </submittedName>
</protein>
<proteinExistence type="predicted"/>
<dbReference type="AlphaFoldDB" id="A0A8I2ZXK1"/>
<evidence type="ECO:0000256" key="1">
    <source>
        <dbReference type="SAM" id="MobiDB-lite"/>
    </source>
</evidence>
<feature type="region of interest" description="Disordered" evidence="1">
    <location>
        <begin position="54"/>
        <end position="73"/>
    </location>
</feature>
<dbReference type="EMBL" id="JAEMWZ010000047">
    <property type="protein sequence ID" value="KAG7140223.1"/>
    <property type="molecule type" value="Genomic_DNA"/>
</dbReference>
<dbReference type="OrthoDB" id="2935572at2759"/>